<dbReference type="AlphaFoldDB" id="A0A1W1WQC5"/>
<gene>
    <name evidence="1" type="ORF">SAMN05660197_0198</name>
</gene>
<dbReference type="Proteomes" id="UP000192602">
    <property type="component" value="Unassembled WGS sequence"/>
</dbReference>
<protein>
    <submittedName>
        <fullName evidence="1">Uncharacterized protein</fullName>
    </submittedName>
</protein>
<evidence type="ECO:0000313" key="2">
    <source>
        <dbReference type="Proteomes" id="UP000192602"/>
    </source>
</evidence>
<organism evidence="1 2">
    <name type="scientific">Nitratiruptor tergarcus DSM 16512</name>
    <dbReference type="NCBI Taxonomy" id="1069081"/>
    <lineage>
        <taxon>Bacteria</taxon>
        <taxon>Pseudomonadati</taxon>
        <taxon>Campylobacterota</taxon>
        <taxon>Epsilonproteobacteria</taxon>
        <taxon>Nautiliales</taxon>
        <taxon>Nitratiruptoraceae</taxon>
        <taxon>Nitratiruptor</taxon>
    </lineage>
</organism>
<reference evidence="2" key="1">
    <citation type="submission" date="2017-04" db="EMBL/GenBank/DDBJ databases">
        <authorList>
            <person name="Varghese N."/>
            <person name="Submissions S."/>
        </authorList>
    </citation>
    <scope>NUCLEOTIDE SEQUENCE [LARGE SCALE GENOMIC DNA]</scope>
    <source>
        <strain evidence="2">DSM 16512</strain>
    </source>
</reference>
<dbReference type="RefSeq" id="WP_084274732.1">
    <property type="nucleotide sequence ID" value="NZ_AP026671.1"/>
</dbReference>
<evidence type="ECO:0000313" key="1">
    <source>
        <dbReference type="EMBL" id="SMC08446.1"/>
    </source>
</evidence>
<name>A0A1W1WQC5_9BACT</name>
<sequence>MKKLVLFTTIILELFAAKISFEAGNKLDMKGYYFQDNCAIVFINGKVVGEKNDINGSDIVKFDIYNDGKLIKSIDVAIPLEQAKELNLSVKLENMEDRVSPGIAIESEELGIYVDPLKLEKKDENCSDFLNAPKAKKELQSLCPKLRILGIKCE</sequence>
<keyword evidence="2" id="KW-1185">Reference proteome</keyword>
<dbReference type="STRING" id="1069081.SAMN05660197_0198"/>
<accession>A0A1W1WQC5</accession>
<dbReference type="EMBL" id="FWWZ01000001">
    <property type="protein sequence ID" value="SMC08446.1"/>
    <property type="molecule type" value="Genomic_DNA"/>
</dbReference>
<proteinExistence type="predicted"/>